<proteinExistence type="predicted"/>
<feature type="region of interest" description="Disordered" evidence="1">
    <location>
        <begin position="1"/>
        <end position="22"/>
    </location>
</feature>
<feature type="region of interest" description="Disordered" evidence="1">
    <location>
        <begin position="310"/>
        <end position="335"/>
    </location>
</feature>
<dbReference type="AlphaFoldDB" id="A0ABD2WN15"/>
<gene>
    <name evidence="2" type="ORF">TKK_011281</name>
</gene>
<keyword evidence="3" id="KW-1185">Reference proteome</keyword>
<evidence type="ECO:0000313" key="2">
    <source>
        <dbReference type="EMBL" id="KAL3394250.1"/>
    </source>
</evidence>
<feature type="compositionally biased region" description="Polar residues" evidence="1">
    <location>
        <begin position="229"/>
        <end position="240"/>
    </location>
</feature>
<name>A0ABD2WN15_9HYME</name>
<dbReference type="Proteomes" id="UP001627154">
    <property type="component" value="Unassembled WGS sequence"/>
</dbReference>
<evidence type="ECO:0000313" key="3">
    <source>
        <dbReference type="Proteomes" id="UP001627154"/>
    </source>
</evidence>
<organism evidence="2 3">
    <name type="scientific">Trichogramma kaykai</name>
    <dbReference type="NCBI Taxonomy" id="54128"/>
    <lineage>
        <taxon>Eukaryota</taxon>
        <taxon>Metazoa</taxon>
        <taxon>Ecdysozoa</taxon>
        <taxon>Arthropoda</taxon>
        <taxon>Hexapoda</taxon>
        <taxon>Insecta</taxon>
        <taxon>Pterygota</taxon>
        <taxon>Neoptera</taxon>
        <taxon>Endopterygota</taxon>
        <taxon>Hymenoptera</taxon>
        <taxon>Apocrita</taxon>
        <taxon>Proctotrupomorpha</taxon>
        <taxon>Chalcidoidea</taxon>
        <taxon>Trichogrammatidae</taxon>
        <taxon>Trichogramma</taxon>
    </lineage>
</organism>
<feature type="region of interest" description="Disordered" evidence="1">
    <location>
        <begin position="215"/>
        <end position="272"/>
    </location>
</feature>
<dbReference type="EMBL" id="JBJJXI010000092">
    <property type="protein sequence ID" value="KAL3394250.1"/>
    <property type="molecule type" value="Genomic_DNA"/>
</dbReference>
<reference evidence="2 3" key="1">
    <citation type="journal article" date="2024" name="bioRxiv">
        <title>A reference genome for Trichogramma kaykai: A tiny desert-dwelling parasitoid wasp with competing sex-ratio distorters.</title>
        <authorList>
            <person name="Culotta J."/>
            <person name="Lindsey A.R."/>
        </authorList>
    </citation>
    <scope>NUCLEOTIDE SEQUENCE [LARGE SCALE GENOMIC DNA]</scope>
    <source>
        <strain evidence="2 3">KSX58</strain>
    </source>
</reference>
<accession>A0ABD2WN15</accession>
<sequence>MRNFFRPKSKEHPKHKPSEDNNFDLATSIKMQAEKMCSKDHQLRAKLTSERKAQKYKKIVKRVPAAARFVYTFGELGDFTLARKDDDIKKDTGSKRSLTPESKVAKKADYLKSQSSLYSRSKSCAPLTDMEKRLKDMQLQKSRMNRIIHSELKDAKSSWQEITEKLSMHSASSRSFNFSKIDRLYETLAKTTEEAENFHRSICASDRAKRRAVETGCETDFDEQKTRDALSQSEENNGETSEIAPVDEDSGDKKLESMFASGDSIKKEPEKKSLQMSIGQIINNESMNHERTLDNLRRYLAKVRSECDEHRRSEAFCDDPDLRPAPASRVYTGER</sequence>
<evidence type="ECO:0000256" key="1">
    <source>
        <dbReference type="SAM" id="MobiDB-lite"/>
    </source>
</evidence>
<feature type="compositionally biased region" description="Basic residues" evidence="1">
    <location>
        <begin position="1"/>
        <end position="15"/>
    </location>
</feature>
<comment type="caution">
    <text evidence="2">The sequence shown here is derived from an EMBL/GenBank/DDBJ whole genome shotgun (WGS) entry which is preliminary data.</text>
</comment>
<protein>
    <submittedName>
        <fullName evidence="2">Uncharacterized protein</fullName>
    </submittedName>
</protein>